<protein>
    <submittedName>
        <fullName evidence="1">Uncharacterized protein</fullName>
    </submittedName>
</protein>
<proteinExistence type="predicted"/>
<dbReference type="HOGENOM" id="CLU_2138099_0_0_1"/>
<dbReference type="PaxDb" id="29760-VIT_18s0089g01090.t01"/>
<dbReference type="EMBL" id="FN594956">
    <property type="protein sequence ID" value="CBI16974.3"/>
    <property type="molecule type" value="Genomic_DNA"/>
</dbReference>
<organism evidence="1 2">
    <name type="scientific">Vitis vinifera</name>
    <name type="common">Grape</name>
    <dbReference type="NCBI Taxonomy" id="29760"/>
    <lineage>
        <taxon>Eukaryota</taxon>
        <taxon>Viridiplantae</taxon>
        <taxon>Streptophyta</taxon>
        <taxon>Embryophyta</taxon>
        <taxon>Tracheophyta</taxon>
        <taxon>Spermatophyta</taxon>
        <taxon>Magnoliopsida</taxon>
        <taxon>eudicotyledons</taxon>
        <taxon>Gunneridae</taxon>
        <taxon>Pentapetalae</taxon>
        <taxon>rosids</taxon>
        <taxon>Vitales</taxon>
        <taxon>Vitaceae</taxon>
        <taxon>Viteae</taxon>
        <taxon>Vitis</taxon>
    </lineage>
</organism>
<reference evidence="2" key="1">
    <citation type="journal article" date="2007" name="Nature">
        <title>The grapevine genome sequence suggests ancestral hexaploidization in major angiosperm phyla.</title>
        <authorList>
            <consortium name="The French-Italian Public Consortium for Grapevine Genome Characterization."/>
            <person name="Jaillon O."/>
            <person name="Aury J.-M."/>
            <person name="Noel B."/>
            <person name="Policriti A."/>
            <person name="Clepet C."/>
            <person name="Casagrande A."/>
            <person name="Choisne N."/>
            <person name="Aubourg S."/>
            <person name="Vitulo N."/>
            <person name="Jubin C."/>
            <person name="Vezzi A."/>
            <person name="Legeai F."/>
            <person name="Hugueney P."/>
            <person name="Dasilva C."/>
            <person name="Horner D."/>
            <person name="Mica E."/>
            <person name="Jublot D."/>
            <person name="Poulain J."/>
            <person name="Bruyere C."/>
            <person name="Billault A."/>
            <person name="Segurens B."/>
            <person name="Gouyvenoux M."/>
            <person name="Ugarte E."/>
            <person name="Cattonaro F."/>
            <person name="Anthouard V."/>
            <person name="Vico V."/>
            <person name="Del Fabbro C."/>
            <person name="Alaux M."/>
            <person name="Di Gaspero G."/>
            <person name="Dumas V."/>
            <person name="Felice N."/>
            <person name="Paillard S."/>
            <person name="Juman I."/>
            <person name="Moroldo M."/>
            <person name="Scalabrin S."/>
            <person name="Canaguier A."/>
            <person name="Le Clainche I."/>
            <person name="Malacrida G."/>
            <person name="Durand E."/>
            <person name="Pesole G."/>
            <person name="Laucou V."/>
            <person name="Chatelet P."/>
            <person name="Merdinoglu D."/>
            <person name="Delledonne M."/>
            <person name="Pezzotti M."/>
            <person name="Lecharny A."/>
            <person name="Scarpelli C."/>
            <person name="Artiguenave F."/>
            <person name="Pe M.E."/>
            <person name="Valle G."/>
            <person name="Morgante M."/>
            <person name="Caboche M."/>
            <person name="Adam-Blondon A.-F."/>
            <person name="Weissenbach J."/>
            <person name="Quetier F."/>
            <person name="Wincker P."/>
        </authorList>
    </citation>
    <scope>NUCLEOTIDE SEQUENCE [LARGE SCALE GENOMIC DNA]</scope>
    <source>
        <strain evidence="2">cv. Pinot noir / PN40024</strain>
    </source>
</reference>
<evidence type="ECO:0000313" key="2">
    <source>
        <dbReference type="Proteomes" id="UP000009183"/>
    </source>
</evidence>
<sequence length="113" mass="12798">MNKFTRDGSAREIMPFSFPSFTVQEDSRLTANYHSLSNSIGEERSKSDSARGCLSLQERLEELKNRNVRGKCWVSTGWGQIEFLTHFQVSNGCAVVFTDNNICIQYMGPEATH</sequence>
<name>D7SMU5_VITVI</name>
<dbReference type="Proteomes" id="UP000009183">
    <property type="component" value="Chromosome 18"/>
</dbReference>
<accession>D7SMU5</accession>
<gene>
    <name evidence="1" type="ordered locus">VIT_18s0089g01090</name>
</gene>
<dbReference type="AlphaFoldDB" id="D7SMU5"/>
<dbReference type="InParanoid" id="D7SMU5"/>
<keyword evidence="2" id="KW-1185">Reference proteome</keyword>
<evidence type="ECO:0000313" key="1">
    <source>
        <dbReference type="EMBL" id="CBI16974.3"/>
    </source>
</evidence>